<evidence type="ECO:0000256" key="3">
    <source>
        <dbReference type="PROSITE-ProRule" id="PRU00023"/>
    </source>
</evidence>
<feature type="compositionally biased region" description="Polar residues" evidence="4">
    <location>
        <begin position="1"/>
        <end position="31"/>
    </location>
</feature>
<keyword evidence="2 3" id="KW-0040">ANK repeat</keyword>
<evidence type="ECO:0000256" key="4">
    <source>
        <dbReference type="SAM" id="MobiDB-lite"/>
    </source>
</evidence>
<dbReference type="PROSITE" id="PS50297">
    <property type="entry name" value="ANK_REP_REGION"/>
    <property type="match status" value="2"/>
</dbReference>
<feature type="repeat" description="ANK" evidence="3">
    <location>
        <begin position="1409"/>
        <end position="1441"/>
    </location>
</feature>
<dbReference type="Pfam" id="PF12796">
    <property type="entry name" value="Ank_2"/>
    <property type="match status" value="1"/>
</dbReference>
<dbReference type="EMBL" id="QGMF01000082">
    <property type="protein sequence ID" value="TVY19870.1"/>
    <property type="molecule type" value="Genomic_DNA"/>
</dbReference>
<evidence type="ECO:0000313" key="5">
    <source>
        <dbReference type="EMBL" id="TVY19870.1"/>
    </source>
</evidence>
<keyword evidence="1" id="KW-0677">Repeat</keyword>
<evidence type="ECO:0000256" key="2">
    <source>
        <dbReference type="ARBA" id="ARBA00023043"/>
    </source>
</evidence>
<sequence>MAPPTTQQRSQRLQELASQIGVSPTTGTTLTAPDRPPSFSDPDNDRKAKAILGELEIESSQNPTLKKLYKPEKHSPYSYAHLYDGLAKVVEDNGLPGVLEALLKKFKEEGGDISLSRKGKTRKLHSNIPREHGNLLQKATTKRSVPFVQLLVPHGNQISLDESLRIALGFKDMEIIKLLLQYGANATPHDTAFSEAVQNDDVKLVGLLLRARHTVPNECISRLLLPAAISKYDKVVALLAKAGADGDHDNASTLMCAVRTSQVNILAAILLGKSPPSGPSLDRALALVLETPQSGANDSHLMMELLLCAGPVGDAVNDGLIQATKAIDLELMQLLLRYDVDINYKAGAAVGNAIQHKHTFLVEMLLENHTLSTTTASELVHQIPRDASPIERTTILSKLLIHGAYGTYCNELLIVAADQNDMLTAHMLVTYGKEQNKPPICSVDYNAASCIKMALGQNNLPMIQFLAHEGRATSFSLSNAFAAIPPNLTEEFHFQVVETLLRAGAKGPGVDDELHQVATRPHRSDRLVDILVRHGATVLEETLLGVVTQGSVETLKTLLSGNITPATCTAAIPLAMKLHHPLTRYSIIQLLLGPATAAGTDNIQVSQAVITLLQNNPEDTQLLSLLCQDGKANINAQEGLAMELATKLEGLEILETLLNSPGGLPASATIQRGLRCAIELPLTDIHRRDKVEILLRGVKPQQALDDALIQEIKSTTMAASSADLGVIKVLLDAGADMNAREGAAVWGSVKYPDIMDLMLSRRPNMTSLTKASQQAMNLLEPARCILAEKLWKAGVSGEVNSKSMIHVLKKEKETAIPILKLIVSRADVNHKDGQALRLVIKNMFIEGLDILLAAYPTIPSTATINAAFVEAMNLPHQLKRLDIISKLLKVGISKPLISESLITAVITADFPLAELLLRHGASVEHNGGHAVIHAANSGHSSILKSLVSSEHCTKPSEIVLTSAFTAAMALKEKGDRDSHYLVAKILLEAGVQGEPINVALVASVREGDVNLKLSQLLYNNGASAEWNGGEAVYIASQNPGCTETLSLLLQKQVSENVLKDAYVIVAGLPNQQRYPVIERLLKAGKAIDRHVINSLVHAIQQTPPDRRLIKLLLSYDAYDEGQSIIYAAQSQDVETLELLVDSPKAAPFMSTAFNDTMSNDMQWQSFKGIGIMRLMLEKGASGDPLAEALCKAAGRAFIDKQVLATEFLPVLLQFGADVNYQQGRVLQWATKRFSLDLTKKLLPHASPHSKAMAIPYLFSAGTDPTAVLKCIQAFMDSMQDGDEHVYNTFEHPTPDLAHVLFLALEKFARKPQILSALLDMGYSPNQSKMRELDPAIGMEEDPILCWALAQADNKISSISIENLIDQGANVNFHSKSGFTPLILAIQGQRPDIVCKLIAKGANVKTPNIDGVSPLAIASSSGNQKIMEYLLRANAEQNDGSLHDAARELRCDSIRLLIEYGHQPDYPSERHDGRSALAELCNKAVDYSPKSLALEEAVTCLIGRGADIWLKCVSQDRCAKTMLHYAMDSSNPMPILTILLKLMWTKVNDDSFLYLDANFTYSLTKYVEKDVFKGPPGQKEEILKLLRNKRIVDRFWGNNIEADQPEDYCGAPAHVEEEVVRQKLRRKRLTEREQDTIAALELKRMAIQEEVKIMDLQTAAEIRWANEKGQAEQIRIQERAAMQLQLEMQSASEHDRVTSFRQTAERDHMKQLGDVQVATTRNMNAALSEQMQMKHTLELEFTGAKIAKENEGTAARLAIENSAHLEDDMISARQYEREKEMRGLRLNEDQSRNQMALEFIAQKLITENEGVRARRVIENGSRKVMDNYEANKHIRDLETKRVDGALIHKNIELAEKMQGGTGVNRTPTPLDMVGRMLEDNSNSPSAPGAPVYRPSARMYPARDSSCMTDASDISSIDQHNESLYP</sequence>
<organism evidence="5 6">
    <name type="scientific">Lachnellula arida</name>
    <dbReference type="NCBI Taxonomy" id="1316785"/>
    <lineage>
        <taxon>Eukaryota</taxon>
        <taxon>Fungi</taxon>
        <taxon>Dikarya</taxon>
        <taxon>Ascomycota</taxon>
        <taxon>Pezizomycotina</taxon>
        <taxon>Leotiomycetes</taxon>
        <taxon>Helotiales</taxon>
        <taxon>Lachnaceae</taxon>
        <taxon>Lachnellula</taxon>
    </lineage>
</organism>
<dbReference type="InterPro" id="IPR051165">
    <property type="entry name" value="Multifunctional_ANK_Repeat"/>
</dbReference>
<feature type="region of interest" description="Disordered" evidence="4">
    <location>
        <begin position="1"/>
        <end position="45"/>
    </location>
</feature>
<feature type="compositionally biased region" description="Polar residues" evidence="4">
    <location>
        <begin position="1904"/>
        <end position="1916"/>
    </location>
</feature>
<dbReference type="Proteomes" id="UP000469559">
    <property type="component" value="Unassembled WGS sequence"/>
</dbReference>
<dbReference type="OrthoDB" id="194358at2759"/>
<dbReference type="Gene3D" id="1.25.40.20">
    <property type="entry name" value="Ankyrin repeat-containing domain"/>
    <property type="match status" value="5"/>
</dbReference>
<feature type="region of interest" description="Disordered" evidence="4">
    <location>
        <begin position="1876"/>
        <end position="1924"/>
    </location>
</feature>
<dbReference type="InterPro" id="IPR002110">
    <property type="entry name" value="Ankyrin_rpt"/>
</dbReference>
<dbReference type="SMART" id="SM00248">
    <property type="entry name" value="ANK"/>
    <property type="match status" value="14"/>
</dbReference>
<dbReference type="SUPFAM" id="SSF48403">
    <property type="entry name" value="Ankyrin repeat"/>
    <property type="match status" value="5"/>
</dbReference>
<evidence type="ECO:0000313" key="6">
    <source>
        <dbReference type="Proteomes" id="UP000469559"/>
    </source>
</evidence>
<name>A0A8T9BID8_9HELO</name>
<reference evidence="5 6" key="1">
    <citation type="submission" date="2018-05" db="EMBL/GenBank/DDBJ databases">
        <title>Whole genome sequencing for identification of molecular markers to develop diagnostic detection tools for the regulated plant pathogen Lachnellula willkommii.</title>
        <authorList>
            <person name="Giroux E."/>
            <person name="Bilodeau G."/>
        </authorList>
    </citation>
    <scope>NUCLEOTIDE SEQUENCE [LARGE SCALE GENOMIC DNA]</scope>
    <source>
        <strain evidence="5 6">CBS 203.66</strain>
    </source>
</reference>
<dbReference type="InterPro" id="IPR036770">
    <property type="entry name" value="Ankyrin_rpt-contain_sf"/>
</dbReference>
<proteinExistence type="predicted"/>
<dbReference type="PANTHER" id="PTHR24123">
    <property type="entry name" value="ANKYRIN REPEAT-CONTAINING"/>
    <property type="match status" value="1"/>
</dbReference>
<keyword evidence="6" id="KW-1185">Reference proteome</keyword>
<feature type="repeat" description="ANK" evidence="3">
    <location>
        <begin position="1376"/>
        <end position="1408"/>
    </location>
</feature>
<dbReference type="PROSITE" id="PS50088">
    <property type="entry name" value="ANK_REPEAT"/>
    <property type="match status" value="2"/>
</dbReference>
<gene>
    <name evidence="5" type="primary">ANKRD44</name>
    <name evidence="5" type="ORF">LARI1_G001739</name>
</gene>
<protein>
    <submittedName>
        <fullName evidence="5">Serine/threonine-protein phosphatase 6 regulatory ankyrin repeat subunit B</fullName>
    </submittedName>
</protein>
<dbReference type="PANTHER" id="PTHR24123:SF33">
    <property type="entry name" value="PROTEIN HOS4"/>
    <property type="match status" value="1"/>
</dbReference>
<evidence type="ECO:0000256" key="1">
    <source>
        <dbReference type="ARBA" id="ARBA00022737"/>
    </source>
</evidence>
<comment type="caution">
    <text evidence="5">The sequence shown here is derived from an EMBL/GenBank/DDBJ whole genome shotgun (WGS) entry which is preliminary data.</text>
</comment>
<accession>A0A8T9BID8</accession>